<dbReference type="Proteomes" id="UP000431092">
    <property type="component" value="Unassembled WGS sequence"/>
</dbReference>
<dbReference type="EMBL" id="WLVL01000026">
    <property type="protein sequence ID" value="MTB71808.1"/>
    <property type="molecule type" value="Genomic_DNA"/>
</dbReference>
<protein>
    <submittedName>
        <fullName evidence="2">Zinc chelation protein SecC</fullName>
    </submittedName>
</protein>
<organism evidence="2 3">
    <name type="scientific">Arsenicicoccus cauae</name>
    <dbReference type="NCBI Taxonomy" id="2663847"/>
    <lineage>
        <taxon>Bacteria</taxon>
        <taxon>Bacillati</taxon>
        <taxon>Actinomycetota</taxon>
        <taxon>Actinomycetes</taxon>
        <taxon>Micrococcales</taxon>
        <taxon>Intrasporangiaceae</taxon>
        <taxon>Arsenicicoccus</taxon>
    </lineage>
</organism>
<dbReference type="SUPFAM" id="SSF54427">
    <property type="entry name" value="NTF2-like"/>
    <property type="match status" value="1"/>
</dbReference>
<dbReference type="Gene3D" id="3.10.450.50">
    <property type="match status" value="1"/>
</dbReference>
<dbReference type="Pfam" id="PF17775">
    <property type="entry name" value="YchJ_M-like"/>
    <property type="match status" value="1"/>
</dbReference>
<dbReference type="InterPro" id="IPR032710">
    <property type="entry name" value="NTF2-like_dom_sf"/>
</dbReference>
<name>A0A6I3IC51_9MICO</name>
<dbReference type="InterPro" id="IPR048469">
    <property type="entry name" value="YchJ-like_M"/>
</dbReference>
<sequence length="101" mass="11713">MHLGRHTATTPEQLMRSRYSAFVVGDADYLLQTWDPATRPGELRLDSEREWLGLRVIRADGDEVEYAARSLVGGRTHELHEISRFRRLLGRWVYVDGDFPD</sequence>
<accession>A0A6I3IC51</accession>
<feature type="domain" description="YchJ-like middle NTF2-like" evidence="1">
    <location>
        <begin position="10"/>
        <end position="97"/>
    </location>
</feature>
<gene>
    <name evidence="2" type="ORF">GGG17_07475</name>
</gene>
<evidence type="ECO:0000259" key="1">
    <source>
        <dbReference type="Pfam" id="PF17775"/>
    </source>
</evidence>
<dbReference type="AlphaFoldDB" id="A0A6I3IC51"/>
<keyword evidence="3" id="KW-1185">Reference proteome</keyword>
<evidence type="ECO:0000313" key="3">
    <source>
        <dbReference type="Proteomes" id="UP000431092"/>
    </source>
</evidence>
<reference evidence="2 3" key="1">
    <citation type="submission" date="2019-11" db="EMBL/GenBank/DDBJ databases">
        <title>Whole genome sequencing identifies a novel species of the genus Arsenicicoccus isolated from human blood.</title>
        <authorList>
            <person name="Jeong J.H."/>
            <person name="Kweon O.J."/>
            <person name="Kim H.R."/>
            <person name="Kim T.-H."/>
            <person name="Ha S.-M."/>
            <person name="Lee M.-K."/>
        </authorList>
    </citation>
    <scope>NUCLEOTIDE SEQUENCE [LARGE SCALE GENOMIC DNA]</scope>
    <source>
        <strain evidence="2 3">MKL-02</strain>
    </source>
</reference>
<proteinExistence type="predicted"/>
<evidence type="ECO:0000313" key="2">
    <source>
        <dbReference type="EMBL" id="MTB71808.1"/>
    </source>
</evidence>
<comment type="caution">
    <text evidence="2">The sequence shown here is derived from an EMBL/GenBank/DDBJ whole genome shotgun (WGS) entry which is preliminary data.</text>
</comment>